<dbReference type="OrthoDB" id="294295at2759"/>
<name>A0A8X6X4C2_9ARAC</name>
<keyword evidence="3" id="KW-1185">Reference proteome</keyword>
<dbReference type="SUPFAM" id="SSF51735">
    <property type="entry name" value="NAD(P)-binding Rossmann-fold domains"/>
    <property type="match status" value="1"/>
</dbReference>
<evidence type="ECO:0000313" key="2">
    <source>
        <dbReference type="EMBL" id="GFY46030.1"/>
    </source>
</evidence>
<gene>
    <name evidence="2" type="primary">Hsd17b2</name>
    <name evidence="2" type="ORF">TNIN_156351</name>
</gene>
<sequence length="212" mass="24079">MDRWFFAWFVYLASVGLVLEVLCFLSPFVDGYYYFAAKILFCSVVGHWLFILTQNNIFKNFLSPENKAVFITGCDSGFGYYLAKQLDRKGYHVFAGCLSPDTGNAMELKRECSQRLRLVHVDVARDESVHNAKEHIENKLGDCELWAIINNAGVFKGLSVEFSKMSDYQDTLQVNALGQVRVTRAFLPLLRKSKGRIVNVNSLAGKKNFSYS</sequence>
<dbReference type="InterPro" id="IPR036291">
    <property type="entry name" value="NAD(P)-bd_dom_sf"/>
</dbReference>
<dbReference type="PRINTS" id="PR00081">
    <property type="entry name" value="GDHRDH"/>
</dbReference>
<dbReference type="GO" id="GO:0008202">
    <property type="term" value="P:steroid metabolic process"/>
    <property type="evidence" value="ECO:0007669"/>
    <property type="project" value="TreeGrafter"/>
</dbReference>
<dbReference type="InterPro" id="IPR002347">
    <property type="entry name" value="SDR_fam"/>
</dbReference>
<dbReference type="PANTHER" id="PTHR43313:SF36">
    <property type="entry name" value="D-BETA-HYDROXYBUTYRATE DEHYDROGENASE, MITOCHONDRIAL"/>
    <property type="match status" value="1"/>
</dbReference>
<dbReference type="Pfam" id="PF00106">
    <property type="entry name" value="adh_short"/>
    <property type="match status" value="1"/>
</dbReference>
<dbReference type="AlphaFoldDB" id="A0A8X6X4C2"/>
<feature type="transmembrane region" description="Helical" evidence="1">
    <location>
        <begin position="6"/>
        <end position="25"/>
    </location>
</feature>
<dbReference type="EMBL" id="BMAV01005181">
    <property type="protein sequence ID" value="GFY46030.1"/>
    <property type="molecule type" value="Genomic_DNA"/>
</dbReference>
<dbReference type="Gene3D" id="3.40.50.720">
    <property type="entry name" value="NAD(P)-binding Rossmann-like Domain"/>
    <property type="match status" value="1"/>
</dbReference>
<organism evidence="2 3">
    <name type="scientific">Trichonephila inaurata madagascariensis</name>
    <dbReference type="NCBI Taxonomy" id="2747483"/>
    <lineage>
        <taxon>Eukaryota</taxon>
        <taxon>Metazoa</taxon>
        <taxon>Ecdysozoa</taxon>
        <taxon>Arthropoda</taxon>
        <taxon>Chelicerata</taxon>
        <taxon>Arachnida</taxon>
        <taxon>Araneae</taxon>
        <taxon>Araneomorphae</taxon>
        <taxon>Entelegynae</taxon>
        <taxon>Araneoidea</taxon>
        <taxon>Nephilidae</taxon>
        <taxon>Trichonephila</taxon>
        <taxon>Trichonephila inaurata</taxon>
    </lineage>
</organism>
<keyword evidence="1" id="KW-1133">Transmembrane helix</keyword>
<reference evidence="2" key="1">
    <citation type="submission" date="2020-08" db="EMBL/GenBank/DDBJ databases">
        <title>Multicomponent nature underlies the extraordinary mechanical properties of spider dragline silk.</title>
        <authorList>
            <person name="Kono N."/>
            <person name="Nakamura H."/>
            <person name="Mori M."/>
            <person name="Yoshida Y."/>
            <person name="Ohtoshi R."/>
            <person name="Malay A.D."/>
            <person name="Moran D.A.P."/>
            <person name="Tomita M."/>
            <person name="Numata K."/>
            <person name="Arakawa K."/>
        </authorList>
    </citation>
    <scope>NUCLEOTIDE SEQUENCE</scope>
</reference>
<dbReference type="PANTHER" id="PTHR43313">
    <property type="entry name" value="SHORT-CHAIN DEHYDROGENASE/REDUCTASE FAMILY 9C"/>
    <property type="match status" value="1"/>
</dbReference>
<feature type="transmembrane region" description="Helical" evidence="1">
    <location>
        <begin position="32"/>
        <end position="51"/>
    </location>
</feature>
<keyword evidence="1" id="KW-0812">Transmembrane</keyword>
<proteinExistence type="predicted"/>
<evidence type="ECO:0000313" key="3">
    <source>
        <dbReference type="Proteomes" id="UP000886998"/>
    </source>
</evidence>
<keyword evidence="1" id="KW-0472">Membrane</keyword>
<evidence type="ECO:0000256" key="1">
    <source>
        <dbReference type="SAM" id="Phobius"/>
    </source>
</evidence>
<comment type="caution">
    <text evidence="2">The sequence shown here is derived from an EMBL/GenBank/DDBJ whole genome shotgun (WGS) entry which is preliminary data.</text>
</comment>
<protein>
    <submittedName>
        <fullName evidence="2">Estradiol 17-beta-dehydrogenase 2</fullName>
    </submittedName>
</protein>
<dbReference type="GO" id="GO:0016491">
    <property type="term" value="F:oxidoreductase activity"/>
    <property type="evidence" value="ECO:0007669"/>
    <property type="project" value="TreeGrafter"/>
</dbReference>
<dbReference type="Proteomes" id="UP000886998">
    <property type="component" value="Unassembled WGS sequence"/>
</dbReference>
<accession>A0A8X6X4C2</accession>